<accession>A0A1J5G1Z5</accession>
<comment type="caution">
    <text evidence="1">The sequence shown here is derived from an EMBL/GenBank/DDBJ whole genome shotgun (WGS) entry which is preliminary data.</text>
</comment>
<evidence type="ECO:0008006" key="3">
    <source>
        <dbReference type="Google" id="ProtNLM"/>
    </source>
</evidence>
<sequence length="208" mass="24021">MFGLSPEELAVFKELTTPHKIQDYLDTIPANLSKRGDTCFSPRMVLEKGRAHCIEGALIAATALWVNGEKPLLLDLKALDIDYDHVVALYKKNGYWGAISKTNHPVLRFRDPVYKSPRELALSYFHEYTFPKTGQKTLRSYSRPFSLKKFGTDWITSEKHLWDIALALDDFPHYPIVPKGHEKFIRNLSEIERTASKLSEWERKDPRT</sequence>
<name>A0A1J5G1Z5_9BACT</name>
<organism evidence="1 2">
    <name type="scientific">Candidatus Nomurabacteria bacterium CG2_30_43_9</name>
    <dbReference type="NCBI Taxonomy" id="1805283"/>
    <lineage>
        <taxon>Bacteria</taxon>
        <taxon>Candidatus Nomuraibacteriota</taxon>
    </lineage>
</organism>
<evidence type="ECO:0000313" key="1">
    <source>
        <dbReference type="EMBL" id="OIP66283.1"/>
    </source>
</evidence>
<protein>
    <recommendedName>
        <fullName evidence="3">Transglutaminase-like domain-containing protein</fullName>
    </recommendedName>
</protein>
<dbReference type="EMBL" id="MNYX01000015">
    <property type="protein sequence ID" value="OIP66283.1"/>
    <property type="molecule type" value="Genomic_DNA"/>
</dbReference>
<proteinExistence type="predicted"/>
<dbReference type="AlphaFoldDB" id="A0A1J5G1Z5"/>
<evidence type="ECO:0000313" key="2">
    <source>
        <dbReference type="Proteomes" id="UP000182059"/>
    </source>
</evidence>
<reference evidence="1 2" key="1">
    <citation type="journal article" date="2016" name="Environ. Microbiol.">
        <title>Genomic resolution of a cold subsurface aquifer community provides metabolic insights for novel microbes adapted to high CO concentrations.</title>
        <authorList>
            <person name="Probst A.J."/>
            <person name="Castelle C.J."/>
            <person name="Singh A."/>
            <person name="Brown C.T."/>
            <person name="Anantharaman K."/>
            <person name="Sharon I."/>
            <person name="Hug L.A."/>
            <person name="Burstein D."/>
            <person name="Emerson J.B."/>
            <person name="Thomas B.C."/>
            <person name="Banfield J.F."/>
        </authorList>
    </citation>
    <scope>NUCLEOTIDE SEQUENCE [LARGE SCALE GENOMIC DNA]</scope>
    <source>
        <strain evidence="1">CG2_30_43_9</strain>
    </source>
</reference>
<dbReference type="Proteomes" id="UP000182059">
    <property type="component" value="Unassembled WGS sequence"/>
</dbReference>
<gene>
    <name evidence="1" type="ORF">AUK15_00665</name>
</gene>